<dbReference type="Gene3D" id="1.10.1220.10">
    <property type="entry name" value="Met repressor-like"/>
    <property type="match status" value="1"/>
</dbReference>
<geneLocation type="plasmid" evidence="1">
    <name>pHD2</name>
</geneLocation>
<dbReference type="InterPro" id="IPR013321">
    <property type="entry name" value="Arc_rbn_hlx_hlx"/>
</dbReference>
<dbReference type="EMBL" id="S43931">
    <property type="protein sequence ID" value="AAB19359.1"/>
    <property type="molecule type" value="Genomic_DNA"/>
</dbReference>
<dbReference type="InterPro" id="IPR010985">
    <property type="entry name" value="Ribbon_hlx_hlx"/>
</dbReference>
<reference evidence="1" key="1">
    <citation type="journal article" date="1991" name="Plasmid">
        <title>Characterization and sequence analysis of a small plasmid from Bacillus thuringiensis var. kurstaki strain HD1-DIPEL.</title>
        <authorList>
            <person name="McDowell D.G."/>
            <person name="Mann N.H."/>
        </authorList>
    </citation>
    <scope>NUCLEOTIDE SEQUENCE</scope>
    <source>
        <strain evidence="1">HD1-DIPEL</strain>
        <plasmid evidence="1">pHD2</plasmid>
    </source>
</reference>
<sequence>MVRVNTRISKKLNDWLDEYSKESGVPKSTLVHLALENYVNQKVMLEQMPKMQQMLSMMFENVTQQQLNQKGNMFELK</sequence>
<dbReference type="PIR" id="JQ1054">
    <property type="entry name" value="JQ1054"/>
</dbReference>
<gene>
    <name evidence="1" type="primary">ORF B</name>
</gene>
<accession>Q53277</accession>
<proteinExistence type="predicted"/>
<dbReference type="GO" id="GO:0006355">
    <property type="term" value="P:regulation of DNA-templated transcription"/>
    <property type="evidence" value="ECO:0007669"/>
    <property type="project" value="InterPro"/>
</dbReference>
<name>Q53277_BACTK</name>
<evidence type="ECO:0000313" key="1">
    <source>
        <dbReference type="EMBL" id="AAB19359.1"/>
    </source>
</evidence>
<organism evidence="1">
    <name type="scientific">Bacillus thuringiensis subsp. kurstaki</name>
    <dbReference type="NCBI Taxonomy" id="29339"/>
    <lineage>
        <taxon>Bacteria</taxon>
        <taxon>Bacillati</taxon>
        <taxon>Bacillota</taxon>
        <taxon>Bacilli</taxon>
        <taxon>Bacillales</taxon>
        <taxon>Bacillaceae</taxon>
        <taxon>Bacillus</taxon>
        <taxon>Bacillus cereus group</taxon>
    </lineage>
</organism>
<protein>
    <submittedName>
        <fullName evidence="1">Exhibited considerable similarity to a small polypeptide (RepA) encoded by plasmid pLS1</fullName>
    </submittedName>
</protein>
<keyword evidence="1" id="KW-0614">Plasmid</keyword>
<dbReference type="AlphaFoldDB" id="Q53277"/>
<dbReference type="SUPFAM" id="SSF47598">
    <property type="entry name" value="Ribbon-helix-helix"/>
    <property type="match status" value="1"/>
</dbReference>